<dbReference type="AlphaFoldDB" id="A0A6A0BCE4"/>
<organism evidence="1 2">
    <name type="scientific">Pseudolactococcus hodotermopsidis</name>
    <dbReference type="NCBI Taxonomy" id="2709157"/>
    <lineage>
        <taxon>Bacteria</taxon>
        <taxon>Bacillati</taxon>
        <taxon>Bacillota</taxon>
        <taxon>Bacilli</taxon>
        <taxon>Lactobacillales</taxon>
        <taxon>Streptococcaceae</taxon>
        <taxon>Pseudolactococcus</taxon>
    </lineage>
</organism>
<dbReference type="Proteomes" id="UP000480303">
    <property type="component" value="Unassembled WGS sequence"/>
</dbReference>
<sequence>MKQILFSDIDGTIISEKGIVSEKVSKFFSNIMQDKEFDIVLVTGRSYKYVESLGLPFDAITSNGGEIYRIIDREVQLQRLAQIDTDTFTRLTKYLNNINSVYVVSTERGNIILKDTDIIPTVVKLAYLHGNDPDEVIKGIGIYYDIIYTKSIKVDNIMNYIEQNNLTVSKVEVFSGDKGKRNIIEDYQKKFPSLNIFSSHISNIEFTPSDISKKVAIMEYVKGLNEVEIYSIGDGENDISMTEIAKKSFAMGNASENLKTCSDYIVSNVENDGILDAIKIIRGEMN</sequence>
<dbReference type="GO" id="GO:0016791">
    <property type="term" value="F:phosphatase activity"/>
    <property type="evidence" value="ECO:0007669"/>
    <property type="project" value="TreeGrafter"/>
</dbReference>
<keyword evidence="2" id="KW-1185">Reference proteome</keyword>
<dbReference type="InterPro" id="IPR036412">
    <property type="entry name" value="HAD-like_sf"/>
</dbReference>
<dbReference type="GO" id="GO:0005829">
    <property type="term" value="C:cytosol"/>
    <property type="evidence" value="ECO:0007669"/>
    <property type="project" value="TreeGrafter"/>
</dbReference>
<evidence type="ECO:0000313" key="2">
    <source>
        <dbReference type="Proteomes" id="UP000480303"/>
    </source>
</evidence>
<accession>A0A6A0BCE4</accession>
<comment type="caution">
    <text evidence="1">The sequence shown here is derived from an EMBL/GenBank/DDBJ whole genome shotgun (WGS) entry which is preliminary data.</text>
</comment>
<reference evidence="1 2" key="1">
    <citation type="submission" date="2020-02" db="EMBL/GenBank/DDBJ databases">
        <title>Draft genome sequence of Lactococcus sp. Hs30E4-3.</title>
        <authorList>
            <person name="Noda S."/>
            <person name="Yuki M."/>
            <person name="Ohkuma M."/>
        </authorList>
    </citation>
    <scope>NUCLEOTIDE SEQUENCE [LARGE SCALE GENOMIC DNA]</scope>
    <source>
        <strain evidence="1 2">Hs30E4-3</strain>
    </source>
</reference>
<dbReference type="InterPro" id="IPR023214">
    <property type="entry name" value="HAD_sf"/>
</dbReference>
<dbReference type="Gene3D" id="3.40.50.1000">
    <property type="entry name" value="HAD superfamily/HAD-like"/>
    <property type="match status" value="1"/>
</dbReference>
<proteinExistence type="predicted"/>
<name>A0A6A0BCE4_9LACT</name>
<dbReference type="GO" id="GO:0000287">
    <property type="term" value="F:magnesium ion binding"/>
    <property type="evidence" value="ECO:0007669"/>
    <property type="project" value="TreeGrafter"/>
</dbReference>
<dbReference type="SUPFAM" id="SSF56784">
    <property type="entry name" value="HAD-like"/>
    <property type="match status" value="1"/>
</dbReference>
<dbReference type="EMBL" id="BLLI01000055">
    <property type="protein sequence ID" value="GFH43079.1"/>
    <property type="molecule type" value="Genomic_DNA"/>
</dbReference>
<dbReference type="RefSeq" id="WP_172209516.1">
    <property type="nucleotide sequence ID" value="NZ_BLLI01000055.1"/>
</dbReference>
<dbReference type="PANTHER" id="PTHR10000:SF8">
    <property type="entry name" value="HAD SUPERFAMILY HYDROLASE-LIKE, TYPE 3"/>
    <property type="match status" value="1"/>
</dbReference>
<dbReference type="Gene3D" id="3.30.1240.10">
    <property type="match status" value="1"/>
</dbReference>
<dbReference type="NCBIfam" id="TIGR01484">
    <property type="entry name" value="HAD-SF-IIB"/>
    <property type="match status" value="1"/>
</dbReference>
<dbReference type="Pfam" id="PF08282">
    <property type="entry name" value="Hydrolase_3"/>
    <property type="match status" value="1"/>
</dbReference>
<dbReference type="InterPro" id="IPR006379">
    <property type="entry name" value="HAD-SF_hydro_IIB"/>
</dbReference>
<gene>
    <name evidence="1" type="ORF">Hs30E_16300</name>
</gene>
<protein>
    <submittedName>
        <fullName evidence="1">Haloacid dehalogenase</fullName>
    </submittedName>
</protein>
<evidence type="ECO:0000313" key="1">
    <source>
        <dbReference type="EMBL" id="GFH43079.1"/>
    </source>
</evidence>
<dbReference type="PANTHER" id="PTHR10000">
    <property type="entry name" value="PHOSPHOSERINE PHOSPHATASE"/>
    <property type="match status" value="1"/>
</dbReference>